<name>A0A1M5Z3I3_9FIRM</name>
<evidence type="ECO:0000256" key="1">
    <source>
        <dbReference type="ARBA" id="ARBA00022485"/>
    </source>
</evidence>
<comment type="pathway">
    <text evidence="6">Amino-acid biosynthesis; L-leucine biosynthesis; L-leucine from 3-methyl-2-oxobutanoate: step 2/4.</text>
</comment>
<dbReference type="InterPro" id="IPR011826">
    <property type="entry name" value="HAcnase/IPMdehydase_lsu_prok"/>
</dbReference>
<dbReference type="PRINTS" id="PR00415">
    <property type="entry name" value="ACONITASE"/>
</dbReference>
<sequence>MGMTITEKILARGCGAKEVHAGQIVNAKIDLAMTQDASGPIAFNEFRELGIPVWDKKKIFVCIDHFAPPTTLAQADTLKINADFARDYEIEHFFNIRGISHQLICEGGHIRPGMVAVGADSHTTTYGALGAFSTGIGSTEMCSVFATGELWFRVPEAIKVVVSGKLPEHVYSKDIILKLLSMIQANGATYKTLEFCGDTIADLSVEARLTLCNMSVEGGAKNAIIAPDEKTITYLEARGIKRGDMDLFQSDSDAKYIQEIRIDASELVPYVAKPHSPANGVPVGEVEGVPLQQVIIGSCTNGRTEDFKIAAGILRGHTVPRDLKCLITPASNQVIAELSQKGYLQVFADAGCIICNAGCNGCGIHALVNDGENCLSTNNRNYLGRMGSAKGSVYLSSPATAAASAISGKITDPRSR</sequence>
<gene>
    <name evidence="6" type="primary">leuC</name>
    <name evidence="8" type="ORF">SAMN02745823_03145</name>
</gene>
<feature type="domain" description="Aconitase/3-isopropylmalate dehydratase large subunit alpha/beta/alpha" evidence="7">
    <location>
        <begin position="20"/>
        <end position="285"/>
    </location>
</feature>
<evidence type="ECO:0000256" key="5">
    <source>
        <dbReference type="ARBA" id="ARBA00023239"/>
    </source>
</evidence>
<dbReference type="InterPro" id="IPR001030">
    <property type="entry name" value="Acoase/IPM_deHydtase_lsu_aba"/>
</dbReference>
<dbReference type="EC" id="4.2.1.33" evidence="6"/>
<evidence type="ECO:0000313" key="8">
    <source>
        <dbReference type="EMBL" id="SHI18668.1"/>
    </source>
</evidence>
<keyword evidence="9" id="KW-1185">Reference proteome</keyword>
<comment type="catalytic activity">
    <reaction evidence="6">
        <text>(2R,3S)-3-isopropylmalate = (2S)-2-isopropylmalate</text>
        <dbReference type="Rhea" id="RHEA:32287"/>
        <dbReference type="ChEBI" id="CHEBI:1178"/>
        <dbReference type="ChEBI" id="CHEBI:35121"/>
        <dbReference type="EC" id="4.2.1.33"/>
    </reaction>
</comment>
<dbReference type="HAMAP" id="MF_01027">
    <property type="entry name" value="LeuC_type2"/>
    <property type="match status" value="1"/>
</dbReference>
<dbReference type="AlphaFoldDB" id="A0A1M5Z3I3"/>
<dbReference type="NCBIfam" id="TIGR01343">
    <property type="entry name" value="hacA_fam"/>
    <property type="match status" value="1"/>
</dbReference>
<dbReference type="OrthoDB" id="9764318at2"/>
<feature type="binding site" evidence="6">
    <location>
        <position position="359"/>
    </location>
    <ligand>
        <name>[4Fe-4S] cluster</name>
        <dbReference type="ChEBI" id="CHEBI:49883"/>
    </ligand>
</feature>
<dbReference type="NCBIfam" id="TIGR02086">
    <property type="entry name" value="IPMI_arch"/>
    <property type="match status" value="1"/>
</dbReference>
<protein>
    <recommendedName>
        <fullName evidence="6">3-isopropylmalate dehydratase large subunit</fullName>
        <ecNumber evidence="6">4.2.1.33</ecNumber>
    </recommendedName>
    <alternativeName>
        <fullName evidence="6">Alpha-IPM isomerase</fullName>
        <shortName evidence="6">IPMI</shortName>
    </alternativeName>
    <alternativeName>
        <fullName evidence="6">Isopropylmalate isomerase</fullName>
    </alternativeName>
</protein>
<reference evidence="8 9" key="1">
    <citation type="submission" date="2016-11" db="EMBL/GenBank/DDBJ databases">
        <authorList>
            <person name="Jaros S."/>
            <person name="Januszkiewicz K."/>
            <person name="Wedrychowicz H."/>
        </authorList>
    </citation>
    <scope>NUCLEOTIDE SEQUENCE [LARGE SCALE GENOMIC DNA]</scope>
    <source>
        <strain evidence="8 9">DSM 10068</strain>
    </source>
</reference>
<keyword evidence="4 6" id="KW-0411">Iron-sulfur</keyword>
<keyword evidence="6" id="KW-0432">Leucine biosynthesis</keyword>
<evidence type="ECO:0000256" key="6">
    <source>
        <dbReference type="HAMAP-Rule" id="MF_01027"/>
    </source>
</evidence>
<evidence type="ECO:0000256" key="3">
    <source>
        <dbReference type="ARBA" id="ARBA00023004"/>
    </source>
</evidence>
<dbReference type="InterPro" id="IPR015931">
    <property type="entry name" value="Acnase/IPM_dHydase_lsu_aba_1/3"/>
</dbReference>
<dbReference type="InterPro" id="IPR036008">
    <property type="entry name" value="Aconitase_4Fe-4S_dom"/>
</dbReference>
<evidence type="ECO:0000313" key="9">
    <source>
        <dbReference type="Proteomes" id="UP000183995"/>
    </source>
</evidence>
<accession>A0A1M5Z3I3</accession>
<dbReference type="NCBIfam" id="NF001614">
    <property type="entry name" value="PRK00402.1"/>
    <property type="match status" value="1"/>
</dbReference>
<evidence type="ECO:0000259" key="7">
    <source>
        <dbReference type="Pfam" id="PF00330"/>
    </source>
</evidence>
<keyword evidence="2 6" id="KW-0479">Metal-binding</keyword>
<comment type="subunit">
    <text evidence="6">Heterodimer of LeuC and LeuD.</text>
</comment>
<comment type="similarity">
    <text evidence="6">Belongs to the aconitase/IPM isomerase family. LeuC type 2 subfamily.</text>
</comment>
<comment type="cofactor">
    <cofactor evidence="6">
        <name>[4Fe-4S] cluster</name>
        <dbReference type="ChEBI" id="CHEBI:49883"/>
    </cofactor>
    <text evidence="6">Binds 1 [4Fe-4S] cluster per subunit.</text>
</comment>
<dbReference type="InterPro" id="IPR006251">
    <property type="entry name" value="Homoacnase/IPMdehydase_lsu"/>
</dbReference>
<dbReference type="UniPathway" id="UPA00048">
    <property type="reaction ID" value="UER00071"/>
</dbReference>
<keyword evidence="6" id="KW-0100">Branched-chain amino acid biosynthesis</keyword>
<feature type="binding site" evidence="6">
    <location>
        <position position="362"/>
    </location>
    <ligand>
        <name>[4Fe-4S] cluster</name>
        <dbReference type="ChEBI" id="CHEBI:49883"/>
    </ligand>
</feature>
<dbReference type="GO" id="GO:0046872">
    <property type="term" value="F:metal ion binding"/>
    <property type="evidence" value="ECO:0007669"/>
    <property type="project" value="UniProtKB-KW"/>
</dbReference>
<dbReference type="PANTHER" id="PTHR43822">
    <property type="entry name" value="HOMOACONITASE, MITOCHONDRIAL-RELATED"/>
    <property type="match status" value="1"/>
</dbReference>
<dbReference type="GO" id="GO:0003861">
    <property type="term" value="F:3-isopropylmalate dehydratase activity"/>
    <property type="evidence" value="ECO:0007669"/>
    <property type="project" value="UniProtKB-UniRule"/>
</dbReference>
<dbReference type="GO" id="GO:0051539">
    <property type="term" value="F:4 iron, 4 sulfur cluster binding"/>
    <property type="evidence" value="ECO:0007669"/>
    <property type="project" value="UniProtKB-KW"/>
</dbReference>
<evidence type="ECO:0000256" key="2">
    <source>
        <dbReference type="ARBA" id="ARBA00022723"/>
    </source>
</evidence>
<keyword evidence="5 6" id="KW-0456">Lyase</keyword>
<evidence type="ECO:0000256" key="4">
    <source>
        <dbReference type="ARBA" id="ARBA00023014"/>
    </source>
</evidence>
<dbReference type="InterPro" id="IPR050067">
    <property type="entry name" value="IPM_dehydratase_rel_enz"/>
</dbReference>
<keyword evidence="1 6" id="KW-0004">4Fe-4S</keyword>
<dbReference type="Pfam" id="PF00330">
    <property type="entry name" value="Aconitase"/>
    <property type="match status" value="2"/>
</dbReference>
<dbReference type="PANTHER" id="PTHR43822:SF2">
    <property type="entry name" value="HOMOACONITASE, MITOCHONDRIAL"/>
    <property type="match status" value="1"/>
</dbReference>
<organism evidence="8 9">
    <name type="scientific">Sporobacter termitidis DSM 10068</name>
    <dbReference type="NCBI Taxonomy" id="1123282"/>
    <lineage>
        <taxon>Bacteria</taxon>
        <taxon>Bacillati</taxon>
        <taxon>Bacillota</taxon>
        <taxon>Clostridia</taxon>
        <taxon>Eubacteriales</taxon>
        <taxon>Oscillospiraceae</taxon>
        <taxon>Sporobacter</taxon>
    </lineage>
</organism>
<proteinExistence type="inferred from homology"/>
<comment type="function">
    <text evidence="6">Catalyzes the isomerization between 2-isopropylmalate and 3-isopropylmalate, via the formation of 2-isopropylmaleate.</text>
</comment>
<dbReference type="SUPFAM" id="SSF53732">
    <property type="entry name" value="Aconitase iron-sulfur domain"/>
    <property type="match status" value="1"/>
</dbReference>
<dbReference type="Gene3D" id="3.30.499.10">
    <property type="entry name" value="Aconitase, domain 3"/>
    <property type="match status" value="2"/>
</dbReference>
<dbReference type="Proteomes" id="UP000183995">
    <property type="component" value="Unassembled WGS sequence"/>
</dbReference>
<keyword evidence="3 6" id="KW-0408">Iron</keyword>
<feature type="domain" description="Aconitase/3-isopropylmalate dehydratase large subunit alpha/beta/alpha" evidence="7">
    <location>
        <begin position="286"/>
        <end position="408"/>
    </location>
</feature>
<dbReference type="RefSeq" id="WP_073080966.1">
    <property type="nucleotide sequence ID" value="NZ_FQXV01000013.1"/>
</dbReference>
<dbReference type="GO" id="GO:0009098">
    <property type="term" value="P:L-leucine biosynthetic process"/>
    <property type="evidence" value="ECO:0007669"/>
    <property type="project" value="UniProtKB-UniRule"/>
</dbReference>
<feature type="binding site" evidence="6">
    <location>
        <position position="299"/>
    </location>
    <ligand>
        <name>[4Fe-4S] cluster</name>
        <dbReference type="ChEBI" id="CHEBI:49883"/>
    </ligand>
</feature>
<keyword evidence="6" id="KW-0028">Amino-acid biosynthesis</keyword>
<dbReference type="EMBL" id="FQXV01000013">
    <property type="protein sequence ID" value="SHI18668.1"/>
    <property type="molecule type" value="Genomic_DNA"/>
</dbReference>
<dbReference type="STRING" id="1123282.SAMN02745823_03145"/>